<dbReference type="STRING" id="295108.HT99x_03101"/>
<proteinExistence type="predicted"/>
<organism evidence="1">
    <name type="scientific">Candidatus Berkiella aquae</name>
    <dbReference type="NCBI Taxonomy" id="295108"/>
    <lineage>
        <taxon>Bacteria</taxon>
        <taxon>Pseudomonadati</taxon>
        <taxon>Pseudomonadota</taxon>
        <taxon>Gammaproteobacteria</taxon>
        <taxon>Candidatus Berkiellales</taxon>
        <taxon>Candidatus Berkiellaceae</taxon>
        <taxon>Candidatus Berkiella</taxon>
    </lineage>
</organism>
<gene>
    <name evidence="1" type="ORF">HT99x_03101</name>
</gene>
<dbReference type="AlphaFoldDB" id="A0A0Q9YB40"/>
<evidence type="ECO:0000313" key="1">
    <source>
        <dbReference type="EMBL" id="KRG17894.1"/>
    </source>
</evidence>
<dbReference type="EMBL" id="LKAJ01000023">
    <property type="protein sequence ID" value="KRG17894.1"/>
    <property type="molecule type" value="Genomic_DNA"/>
</dbReference>
<comment type="caution">
    <text evidence="1">The sequence shown here is derived from an EMBL/GenBank/DDBJ whole genome shotgun (WGS) entry which is preliminary data.</text>
</comment>
<protein>
    <submittedName>
        <fullName evidence="1">Uncharacterized protein</fullName>
    </submittedName>
</protein>
<name>A0A0Q9YB40_9GAMM</name>
<reference evidence="1" key="1">
    <citation type="submission" date="2015-09" db="EMBL/GenBank/DDBJ databases">
        <title>Draft Genome Sequences of Two Novel Amoeba-resistant Intranuclear Bacteria, Candidatus Berkiella cookevillensis and Candidatus Berkiella aquae.</title>
        <authorList>
            <person name="Mehari Y.T."/>
            <person name="Arivett B.A."/>
            <person name="Farone A.L."/>
            <person name="Gunderson J.H."/>
            <person name="Farone M.B."/>
        </authorList>
    </citation>
    <scope>NUCLEOTIDE SEQUENCE [LARGE SCALE GENOMIC DNA]</scope>
    <source>
        <strain evidence="1">HT99</strain>
    </source>
</reference>
<accession>A0A0Q9YB40</accession>
<sequence length="297" mass="31597">MINAVVDAAAKIDVDLFNHQGTESCDPEGGEEPSHSGSLINAVVDAAAKIDVDLFNHQGSESCSPEGESNHELINLTVDAETKVDVADKLCITGNVLSQLNIDGEILSFKCTSQNQSTIEANAGATINTENDGQLTIEANGNFTYTHENAPNSFNEQIDFKVQSANGSCETSSFNIHTADITPSLDVSIANDDYLVHIDDVKVTDTISFNDLNLKSLDFNHLTDTPTPVSQEIKASTAIDSILSSNTLTATTNTTAESSNHGLLSLFSAIHLGSAQNDNHVIEQHMQAALADSHVAK</sequence>